<protein>
    <submittedName>
        <fullName evidence="1">Uncharacterized protein</fullName>
    </submittedName>
</protein>
<gene>
    <name evidence="1" type="ORF">WA1_49260</name>
</gene>
<sequence>MLTVDIQLQIQHEYVCKSLATYYSFTSSISIISQRLYGRFSRIYGKLYQILKHIKELINLYHDDFLLDSSVDIAIYFFQTLHDASEFMVLAQEPKRKNKGFLLEEHQYLGQYLRRFMRECVIFSEIFKEMYGSDSKTYQMFKTLFYLFVELRGLLSKSLVKTLSKQGIDDQSLYYYMCNLSDKPEVLEQQRIFIKPLLALFPDLNKYMEFVIEATCLCDCP</sequence>
<evidence type="ECO:0000313" key="1">
    <source>
        <dbReference type="EMBL" id="KYC34730.1"/>
    </source>
</evidence>
<dbReference type="RefSeq" id="WP_017741183.1">
    <property type="nucleotide sequence ID" value="NZ_KQ976355.1"/>
</dbReference>
<dbReference type="Proteomes" id="UP000076925">
    <property type="component" value="Unassembled WGS sequence"/>
</dbReference>
<dbReference type="AlphaFoldDB" id="A0A139WQM2"/>
<organism evidence="1 2">
    <name type="scientific">Scytonema hofmannii PCC 7110</name>
    <dbReference type="NCBI Taxonomy" id="128403"/>
    <lineage>
        <taxon>Bacteria</taxon>
        <taxon>Bacillati</taxon>
        <taxon>Cyanobacteriota</taxon>
        <taxon>Cyanophyceae</taxon>
        <taxon>Nostocales</taxon>
        <taxon>Scytonemataceae</taxon>
        <taxon>Scytonema</taxon>
    </lineage>
</organism>
<keyword evidence="2" id="KW-1185">Reference proteome</keyword>
<reference evidence="1 2" key="1">
    <citation type="journal article" date="2013" name="Genome Biol. Evol.">
        <title>Genomes of Stigonematalean cyanobacteria (subsection V) and the evolution of oxygenic photosynthesis from prokaryotes to plastids.</title>
        <authorList>
            <person name="Dagan T."/>
            <person name="Roettger M."/>
            <person name="Stucken K."/>
            <person name="Landan G."/>
            <person name="Koch R."/>
            <person name="Major P."/>
            <person name="Gould S.B."/>
            <person name="Goremykin V.V."/>
            <person name="Rippka R."/>
            <person name="Tandeau de Marsac N."/>
            <person name="Gugger M."/>
            <person name="Lockhart P.J."/>
            <person name="Allen J.F."/>
            <person name="Brune I."/>
            <person name="Maus I."/>
            <person name="Puhler A."/>
            <person name="Martin W.F."/>
        </authorList>
    </citation>
    <scope>NUCLEOTIDE SEQUENCE [LARGE SCALE GENOMIC DNA]</scope>
    <source>
        <strain evidence="1 2">PCC 7110</strain>
    </source>
</reference>
<dbReference type="EMBL" id="ANNX02000064">
    <property type="protein sequence ID" value="KYC34730.1"/>
    <property type="molecule type" value="Genomic_DNA"/>
</dbReference>
<accession>A0A139WQM2</accession>
<comment type="caution">
    <text evidence="1">The sequence shown here is derived from an EMBL/GenBank/DDBJ whole genome shotgun (WGS) entry which is preliminary data.</text>
</comment>
<proteinExistence type="predicted"/>
<dbReference type="STRING" id="128403.WA1_49260"/>
<name>A0A139WQM2_9CYAN</name>
<evidence type="ECO:0000313" key="2">
    <source>
        <dbReference type="Proteomes" id="UP000076925"/>
    </source>
</evidence>